<evidence type="ECO:0008006" key="5">
    <source>
        <dbReference type="Google" id="ProtNLM"/>
    </source>
</evidence>
<protein>
    <recommendedName>
        <fullName evidence="5">Retrotransposon gag domain-containing protein</fullName>
    </recommendedName>
</protein>
<evidence type="ECO:0000313" key="4">
    <source>
        <dbReference type="Proteomes" id="UP000716291"/>
    </source>
</evidence>
<dbReference type="EMBL" id="JAANQT010000222">
    <property type="protein sequence ID" value="KAG1313064.1"/>
    <property type="molecule type" value="Genomic_DNA"/>
</dbReference>
<keyword evidence="4" id="KW-1185">Reference proteome</keyword>
<dbReference type="AlphaFoldDB" id="A0A9P7BVT3"/>
<sequence length="647" mass="74557">MVIITRSNHPIRTSRALISSVSSLSSAASQVTSSRPSSHVAPGLDTFSGRPGSPFYVEMVTDSRSRSPSPVNLAKGAVGERFNSLSLKKDESSLVRGDAISLSTTEDDVVMENVPLNNARRAISGEKKNASCSSKSVSNNKSISSEKLDYFHRKYDETTGLLDKLVEKRDLEEDESKRKALKIQIREYREDLEYYEERITKLDEIIANEISRKMNEVGNNTNNTRESEPTIPIKIIPPFRLLVSAAYSPKYYNSSKVSPDDVKNDNAFKTVKDFIRKFETILKYYDVNIDKNWLKYLQVSIENGQDDRSINWLQQKLNVADFKNSNWEGVKTALIGKFGESFTYLQYRQKLMRIKQPNGEYLNMYMDRYIDLMTKAKFADGSWAVMHFLGTLLAPVKDCLERKLAEIRAKKNADFILEDDSLSKIQTIIENNKMHFIEECKKIFPGLKNQEKPQLKSANNKAPRHAETKRKFHGDEQRYFPENKNRERNFHKRPAYSTPKCRYCGEKYTPGHLDKCREMEKCRDHYINKDMGFRARKDAPKNYTGNFSQGRRSFKEKIYNASDSRVAACDAEKVEKQTTTKPEIMQTHPADEVMNDLLNDDEVMNPFQKGLKQIEDKKHKQGNIHYYSLKIKEENSVWAQRALSNDS</sequence>
<evidence type="ECO:0000256" key="2">
    <source>
        <dbReference type="SAM" id="MobiDB-lite"/>
    </source>
</evidence>
<comment type="caution">
    <text evidence="3">The sequence shown here is derived from an EMBL/GenBank/DDBJ whole genome shotgun (WGS) entry which is preliminary data.</text>
</comment>
<proteinExistence type="predicted"/>
<keyword evidence="1" id="KW-0175">Coiled coil</keyword>
<organism evidence="3 4">
    <name type="scientific">Rhizopus oryzae</name>
    <name type="common">Mucormycosis agent</name>
    <name type="synonym">Rhizopus arrhizus var. delemar</name>
    <dbReference type="NCBI Taxonomy" id="64495"/>
    <lineage>
        <taxon>Eukaryota</taxon>
        <taxon>Fungi</taxon>
        <taxon>Fungi incertae sedis</taxon>
        <taxon>Mucoromycota</taxon>
        <taxon>Mucoromycotina</taxon>
        <taxon>Mucoromycetes</taxon>
        <taxon>Mucorales</taxon>
        <taxon>Mucorineae</taxon>
        <taxon>Rhizopodaceae</taxon>
        <taxon>Rhizopus</taxon>
    </lineage>
</organism>
<name>A0A9P7BVT3_RHIOR</name>
<gene>
    <name evidence="3" type="ORF">G6F64_002524</name>
</gene>
<dbReference type="Proteomes" id="UP000716291">
    <property type="component" value="Unassembled WGS sequence"/>
</dbReference>
<evidence type="ECO:0000256" key="1">
    <source>
        <dbReference type="SAM" id="Coils"/>
    </source>
</evidence>
<accession>A0A9P7BVT3</accession>
<reference evidence="3" key="1">
    <citation type="journal article" date="2020" name="Microb. Genom.">
        <title>Genetic diversity of clinical and environmental Mucorales isolates obtained from an investigation of mucormycosis cases among solid organ transplant recipients.</title>
        <authorList>
            <person name="Nguyen M.H."/>
            <person name="Kaul D."/>
            <person name="Muto C."/>
            <person name="Cheng S.J."/>
            <person name="Richter R.A."/>
            <person name="Bruno V.M."/>
            <person name="Liu G."/>
            <person name="Beyhan S."/>
            <person name="Sundermann A.J."/>
            <person name="Mounaud S."/>
            <person name="Pasculle A.W."/>
            <person name="Nierman W.C."/>
            <person name="Driscoll E."/>
            <person name="Cumbie R."/>
            <person name="Clancy C.J."/>
            <person name="Dupont C.L."/>
        </authorList>
    </citation>
    <scope>NUCLEOTIDE SEQUENCE</scope>
    <source>
        <strain evidence="3">GL11</strain>
    </source>
</reference>
<evidence type="ECO:0000313" key="3">
    <source>
        <dbReference type="EMBL" id="KAG1313064.1"/>
    </source>
</evidence>
<feature type="region of interest" description="Disordered" evidence="2">
    <location>
        <begin position="449"/>
        <end position="479"/>
    </location>
</feature>
<feature type="coiled-coil region" evidence="1">
    <location>
        <begin position="171"/>
        <end position="205"/>
    </location>
</feature>